<feature type="compositionally biased region" description="Basic and acidic residues" evidence="4">
    <location>
        <begin position="317"/>
        <end position="328"/>
    </location>
</feature>
<feature type="compositionally biased region" description="Polar residues" evidence="4">
    <location>
        <begin position="99"/>
        <end position="115"/>
    </location>
</feature>
<gene>
    <name evidence="6" type="ORF">LPJ64_005064</name>
</gene>
<proteinExistence type="inferred from homology"/>
<feature type="compositionally biased region" description="Low complexity" evidence="4">
    <location>
        <begin position="691"/>
        <end position="702"/>
    </location>
</feature>
<feature type="compositionally biased region" description="Polar residues" evidence="4">
    <location>
        <begin position="545"/>
        <end position="555"/>
    </location>
</feature>
<evidence type="ECO:0000256" key="2">
    <source>
        <dbReference type="ARBA" id="ARBA00022723"/>
    </source>
</evidence>
<dbReference type="InterPro" id="IPR050251">
    <property type="entry name" value="HpcH-HpaI_aldolase"/>
</dbReference>
<evidence type="ECO:0000256" key="3">
    <source>
        <dbReference type="ARBA" id="ARBA00023239"/>
    </source>
</evidence>
<dbReference type="InterPro" id="IPR040442">
    <property type="entry name" value="Pyrv_kinase-like_dom_sf"/>
</dbReference>
<dbReference type="PANTHER" id="PTHR30502:SF0">
    <property type="entry name" value="PHOSPHOENOLPYRUVATE CARBOXYLASE FAMILY PROTEIN"/>
    <property type="match status" value="1"/>
</dbReference>
<feature type="compositionally biased region" description="Gly residues" evidence="4">
    <location>
        <begin position="528"/>
        <end position="537"/>
    </location>
</feature>
<feature type="compositionally biased region" description="Polar residues" evidence="4">
    <location>
        <begin position="720"/>
        <end position="729"/>
    </location>
</feature>
<dbReference type="EMBL" id="JANBOH010000292">
    <property type="protein sequence ID" value="KAJ1643134.1"/>
    <property type="molecule type" value="Genomic_DNA"/>
</dbReference>
<feature type="domain" description="HpcH/HpaI aldolase/citrate lyase" evidence="5">
    <location>
        <begin position="788"/>
        <end position="986"/>
    </location>
</feature>
<feature type="compositionally biased region" description="Polar residues" evidence="4">
    <location>
        <begin position="675"/>
        <end position="690"/>
    </location>
</feature>
<evidence type="ECO:0000313" key="6">
    <source>
        <dbReference type="EMBL" id="KAJ1643134.1"/>
    </source>
</evidence>
<feature type="compositionally biased region" description="Polar residues" evidence="4">
    <location>
        <begin position="475"/>
        <end position="484"/>
    </location>
</feature>
<feature type="compositionally biased region" description="Low complexity" evidence="4">
    <location>
        <begin position="33"/>
        <end position="48"/>
    </location>
</feature>
<dbReference type="SUPFAM" id="SSF51621">
    <property type="entry name" value="Phosphoenolpyruvate/pyruvate domain"/>
    <property type="match status" value="1"/>
</dbReference>
<feature type="compositionally biased region" description="Basic and acidic residues" evidence="4">
    <location>
        <begin position="262"/>
        <end position="275"/>
    </location>
</feature>
<dbReference type="Proteomes" id="UP001145021">
    <property type="component" value="Unassembled WGS sequence"/>
</dbReference>
<comment type="caution">
    <text evidence="6">The sequence shown here is derived from an EMBL/GenBank/DDBJ whole genome shotgun (WGS) entry which is preliminary data.</text>
</comment>
<dbReference type="InterPro" id="IPR005000">
    <property type="entry name" value="Aldolase/citrate-lyase_domain"/>
</dbReference>
<dbReference type="GO" id="GO:0005737">
    <property type="term" value="C:cytoplasm"/>
    <property type="evidence" value="ECO:0007669"/>
    <property type="project" value="TreeGrafter"/>
</dbReference>
<keyword evidence="3" id="KW-0456">Lyase</keyword>
<evidence type="ECO:0000256" key="4">
    <source>
        <dbReference type="SAM" id="MobiDB-lite"/>
    </source>
</evidence>
<feature type="compositionally biased region" description="Low complexity" evidence="4">
    <location>
        <begin position="605"/>
        <end position="620"/>
    </location>
</feature>
<dbReference type="AlphaFoldDB" id="A0A9W7XIF5"/>
<feature type="compositionally biased region" description="Low complexity" evidence="4">
    <location>
        <begin position="243"/>
        <end position="256"/>
    </location>
</feature>
<dbReference type="Pfam" id="PF03328">
    <property type="entry name" value="HpcH_HpaI"/>
    <property type="match status" value="1"/>
</dbReference>
<dbReference type="Gene3D" id="3.20.20.60">
    <property type="entry name" value="Phosphoenolpyruvate-binding domains"/>
    <property type="match status" value="1"/>
</dbReference>
<protein>
    <recommendedName>
        <fullName evidence="5">HpcH/HpaI aldolase/citrate lyase domain-containing protein</fullName>
    </recommendedName>
</protein>
<feature type="region of interest" description="Disordered" evidence="4">
    <location>
        <begin position="307"/>
        <end position="345"/>
    </location>
</feature>
<feature type="region of interest" description="Disordered" evidence="4">
    <location>
        <begin position="30"/>
        <end position="186"/>
    </location>
</feature>
<feature type="compositionally biased region" description="Basic and acidic residues" evidence="4">
    <location>
        <begin position="80"/>
        <end position="95"/>
    </location>
</feature>
<dbReference type="GO" id="GO:0016832">
    <property type="term" value="F:aldehyde-lyase activity"/>
    <property type="evidence" value="ECO:0007669"/>
    <property type="project" value="TreeGrafter"/>
</dbReference>
<feature type="compositionally biased region" description="Polar residues" evidence="4">
    <location>
        <begin position="563"/>
        <end position="576"/>
    </location>
</feature>
<comment type="similarity">
    <text evidence="1">Belongs to the HpcH/HpaI aldolase family.</text>
</comment>
<evidence type="ECO:0000313" key="7">
    <source>
        <dbReference type="Proteomes" id="UP001145021"/>
    </source>
</evidence>
<keyword evidence="2" id="KW-0479">Metal-binding</keyword>
<organism evidence="6 7">
    <name type="scientific">Coemansia asiatica</name>
    <dbReference type="NCBI Taxonomy" id="1052880"/>
    <lineage>
        <taxon>Eukaryota</taxon>
        <taxon>Fungi</taxon>
        <taxon>Fungi incertae sedis</taxon>
        <taxon>Zoopagomycota</taxon>
        <taxon>Kickxellomycotina</taxon>
        <taxon>Kickxellomycetes</taxon>
        <taxon>Kickxellales</taxon>
        <taxon>Kickxellaceae</taxon>
        <taxon>Coemansia</taxon>
    </lineage>
</organism>
<keyword evidence="7" id="KW-1185">Reference proteome</keyword>
<feature type="region of interest" description="Disordered" evidence="4">
    <location>
        <begin position="216"/>
        <end position="277"/>
    </location>
</feature>
<dbReference type="GO" id="GO:0046872">
    <property type="term" value="F:metal ion binding"/>
    <property type="evidence" value="ECO:0007669"/>
    <property type="project" value="UniProtKB-KW"/>
</dbReference>
<sequence>MLPTTTANVAAEFIAAVSVDSDTKVDSESVQQIAGTSSATTISSPPSSMLNTAADKLLAARGNKNNDWNPGSEAVESEMQVDRDSEYSLQTKDRPGSVVRNSGRTSAAVESQIKSLRQYPEQQQQQQQSAHEGRSRDRGYGNSDPMAVGNVGPRSPSAESGTVGPASVGADVLTTNDPHRRSLSSISLTNQAEYTFASPLRTEGQQSDNANRIEHQDRDRHHHHQYFSERPSAGGTPRRYSESPEYQQSPSSYSQQAEEEDIRMSESPRLNESDGIKTSLPHFYHRQPFEGYTSEYTQHSEFRGPSHLQEYSGAQHPRVDEHQCHDSRSSISAGSTEAESSKRDGVTMPAKSAVLYHAGYNSGRGAVWRFFKVVEARVSGNTDRAECLLCKKRMLGKSADMKKHIVISCPNRRNISDDMKPILEIVKTELDNPKKRAKRNSNTPIVMRADGTFGPEVSGSGSSAPPYPDPMHVSSRMQISGSQHSHARLPVHVRAAPYDYGSDPQRAAKVAKYSRGPMRGSGSYMESGGAGPGGSGVGPERSARYSPQQPGQSAMSMPVPISLPQSQYSRPQTIQPSLPPPRIRSPMQAGGYQHRHPSGAPMAPPHMQQHLPSSQPPSQMASRASPMPQSHTPSQMHSQAQSQLMQQQQQQKQQEQKQNQQLQHQHQHQHQRSQDAANNQPLQTGRTFSGSQPQPSNQQNPQHQAISTPAQHMSYPPHPHSQTPRQSVTGPISTATATVAVAAAAAAVAQHPQTLQYPQPLSPRPHAGTSTSQYNRLKAKLQQRIPAFGVWLSIPSPLTARMLAAQGFDWACIDMEHAPTNPALMAEMVAAVASSGTCTPIVRVPSQAPEWLNWALDSGAHGVIVPMVNTAEEMRRVEKICRYPPVGKRSMSAFYAPAMFNLRGSRAMAEYVERASKDILVIPQIETAEAVSNLSSIIKSGVTDAIFVGPYDLGASIRTSSDMQFQEALGHIEKTAQECDVPIGIYASSGNVAWNRLNDGYTLLVAASDVDCLSTSAAENLERARGEGRVYR</sequence>
<feature type="region of interest" description="Disordered" evidence="4">
    <location>
        <begin position="434"/>
        <end position="485"/>
    </location>
</feature>
<dbReference type="InterPro" id="IPR015813">
    <property type="entry name" value="Pyrv/PenolPyrv_kinase-like_dom"/>
</dbReference>
<name>A0A9W7XIF5_9FUNG</name>
<evidence type="ECO:0000256" key="1">
    <source>
        <dbReference type="ARBA" id="ARBA00005568"/>
    </source>
</evidence>
<accession>A0A9W7XIF5</accession>
<reference evidence="6" key="1">
    <citation type="submission" date="2022-07" db="EMBL/GenBank/DDBJ databases">
        <title>Phylogenomic reconstructions and comparative analyses of Kickxellomycotina fungi.</title>
        <authorList>
            <person name="Reynolds N.K."/>
            <person name="Stajich J.E."/>
            <person name="Barry K."/>
            <person name="Grigoriev I.V."/>
            <person name="Crous P."/>
            <person name="Smith M.E."/>
        </authorList>
    </citation>
    <scope>NUCLEOTIDE SEQUENCE</scope>
    <source>
        <strain evidence="6">NBRC 105413</strain>
    </source>
</reference>
<evidence type="ECO:0000259" key="5">
    <source>
        <dbReference type="Pfam" id="PF03328"/>
    </source>
</evidence>
<dbReference type="PANTHER" id="PTHR30502">
    <property type="entry name" value="2-KETO-3-DEOXY-L-RHAMNONATE ALDOLASE"/>
    <property type="match status" value="1"/>
</dbReference>
<feature type="compositionally biased region" description="Polar residues" evidence="4">
    <location>
        <begin position="329"/>
        <end position="338"/>
    </location>
</feature>
<feature type="region of interest" description="Disordered" evidence="4">
    <location>
        <begin position="507"/>
        <end position="729"/>
    </location>
</feature>
<feature type="compositionally biased region" description="Low complexity" evidence="4">
    <location>
        <begin position="634"/>
        <end position="664"/>
    </location>
</feature>